<proteinExistence type="predicted"/>
<protein>
    <recommendedName>
        <fullName evidence="4">DUF2889 domain-containing protein</fullName>
    </recommendedName>
</protein>
<dbReference type="EMBL" id="BCTB01000063">
    <property type="protein sequence ID" value="GAT17655.1"/>
    <property type="molecule type" value="Genomic_DNA"/>
</dbReference>
<reference evidence="3" key="2">
    <citation type="submission" date="2016-02" db="EMBL/GenBank/DDBJ databases">
        <title>Draft genome sequence of five rapidly growing Mycobacterium species.</title>
        <authorList>
            <person name="Katahira K."/>
            <person name="Gotou Y."/>
            <person name="Iida K."/>
            <person name="Ogura Y."/>
            <person name="Hayashi T."/>
        </authorList>
    </citation>
    <scope>NUCLEOTIDE SEQUENCE [LARGE SCALE GENOMIC DNA]</scope>
    <source>
        <strain evidence="3">JCM6362</strain>
    </source>
</reference>
<feature type="region of interest" description="Disordered" evidence="1">
    <location>
        <begin position="1"/>
        <end position="41"/>
    </location>
</feature>
<comment type="caution">
    <text evidence="2">The sequence shown here is derived from an EMBL/GenBank/DDBJ whole genome shotgun (WGS) entry which is preliminary data.</text>
</comment>
<organism evidence="2 3">
    <name type="scientific">Mycolicibacterium thermoresistibile</name>
    <name type="common">Mycobacterium thermoresistibile</name>
    <dbReference type="NCBI Taxonomy" id="1797"/>
    <lineage>
        <taxon>Bacteria</taxon>
        <taxon>Bacillati</taxon>
        <taxon>Actinomycetota</taxon>
        <taxon>Actinomycetes</taxon>
        <taxon>Mycobacteriales</taxon>
        <taxon>Mycobacteriaceae</taxon>
        <taxon>Mycolicibacterium</taxon>
    </lineage>
</organism>
<sequence>MQRFPRHPLHGIHDPTRHTPPRRPGSVRRTSSVDMTRDPGSLDPVFLHGHARDLYTAPDSTTTVLGTAAVEATVELVARVMQHLAIQPPVAGLHLVGAPAMSGFRNAVDKAAPELRMRRDLRYTLLDDLPVATLISGHALSASGVLGKASTTGYMPVADQCAGFVTGGLLMSSFARDEPTVVTGPVAPELRDPADPLSWHDMADLPVHGMRRQRRLDVWRSGRDVLVDAMFRDTYVRADGVVTVIHEYTLEAAVDPGSGVIVRAEATPRVLPWQECPGAVASARRIAGMRLDELHARVRNELHGTTTCTHLNDLLRSVADTAALIPALPTDRTKKKCRFR</sequence>
<reference evidence="2 3" key="1">
    <citation type="journal article" date="2016" name="Genome Announc.">
        <title>Draft Genome Sequences of Five Rapidly Growing Mycobacterium Species, M. thermoresistibile, M. fortuitum subsp. acetamidolyticum, M. canariasense, M. brisbanense, and M. novocastrense.</title>
        <authorList>
            <person name="Katahira K."/>
            <person name="Ogura Y."/>
            <person name="Gotoh Y."/>
            <person name="Hayashi T."/>
        </authorList>
    </citation>
    <scope>NUCLEOTIDE SEQUENCE [LARGE SCALE GENOMIC DNA]</scope>
    <source>
        <strain evidence="2 3">JCM6362</strain>
    </source>
</reference>
<accession>A0A100XJA0</accession>
<dbReference type="Pfam" id="PF11136">
    <property type="entry name" value="DUF2889"/>
    <property type="match status" value="1"/>
</dbReference>
<name>A0A100XJA0_MYCTH</name>
<evidence type="ECO:0000256" key="1">
    <source>
        <dbReference type="SAM" id="MobiDB-lite"/>
    </source>
</evidence>
<gene>
    <name evidence="2" type="ORF">RMCT_4624</name>
</gene>
<evidence type="ECO:0000313" key="3">
    <source>
        <dbReference type="Proteomes" id="UP000069654"/>
    </source>
</evidence>
<evidence type="ECO:0008006" key="4">
    <source>
        <dbReference type="Google" id="ProtNLM"/>
    </source>
</evidence>
<dbReference type="InterPro" id="IPR021312">
    <property type="entry name" value="DUF2889"/>
</dbReference>
<dbReference type="STRING" id="1797.RMCT_4624"/>
<evidence type="ECO:0000313" key="2">
    <source>
        <dbReference type="EMBL" id="GAT17655.1"/>
    </source>
</evidence>
<dbReference type="Proteomes" id="UP000069654">
    <property type="component" value="Unassembled WGS sequence"/>
</dbReference>
<dbReference type="AlphaFoldDB" id="A0A100XJA0"/>
<feature type="compositionally biased region" description="Basic residues" evidence="1">
    <location>
        <begin position="1"/>
        <end position="10"/>
    </location>
</feature>